<reference evidence="3" key="1">
    <citation type="submission" date="2022-12" db="EMBL/GenBank/DDBJ databases">
        <title>Genome sequence of HCMS5-2.</title>
        <authorList>
            <person name="Woo H."/>
        </authorList>
    </citation>
    <scope>NUCLEOTIDE SEQUENCE</scope>
    <source>
        <strain evidence="3">HCMS5-2</strain>
    </source>
</reference>
<dbReference type="Gene3D" id="3.40.50.1110">
    <property type="entry name" value="SGNH hydrolase"/>
    <property type="match status" value="1"/>
</dbReference>
<dbReference type="Pfam" id="PF13472">
    <property type="entry name" value="Lipase_GDSL_2"/>
    <property type="match status" value="1"/>
</dbReference>
<feature type="signal peptide" evidence="1">
    <location>
        <begin position="1"/>
        <end position="20"/>
    </location>
</feature>
<comment type="caution">
    <text evidence="3">The sequence shown here is derived from an EMBL/GenBank/DDBJ whole genome shotgun (WGS) entry which is preliminary data.</text>
</comment>
<evidence type="ECO:0000313" key="4">
    <source>
        <dbReference type="Proteomes" id="UP001144347"/>
    </source>
</evidence>
<evidence type="ECO:0000256" key="1">
    <source>
        <dbReference type="SAM" id="SignalP"/>
    </source>
</evidence>
<feature type="chain" id="PRO_5045053433" evidence="1">
    <location>
        <begin position="21"/>
        <end position="222"/>
    </location>
</feature>
<dbReference type="PANTHER" id="PTHR30383:SF5">
    <property type="entry name" value="SGNH HYDROLASE-TYPE ESTERASE DOMAIN-CONTAINING PROTEIN"/>
    <property type="match status" value="1"/>
</dbReference>
<dbReference type="RefSeq" id="WP_269428363.1">
    <property type="nucleotide sequence ID" value="NZ_JAPWGM010000005.1"/>
</dbReference>
<keyword evidence="1" id="KW-0732">Signal</keyword>
<name>A0ABT4LBK3_9SPHI</name>
<dbReference type="InterPro" id="IPR036514">
    <property type="entry name" value="SGNH_hydro_sf"/>
</dbReference>
<gene>
    <name evidence="3" type="ORF">O0955_14970</name>
</gene>
<organism evidence="3 4">
    <name type="scientific">Pedobacter punctiformis</name>
    <dbReference type="NCBI Taxonomy" id="3004097"/>
    <lineage>
        <taxon>Bacteria</taxon>
        <taxon>Pseudomonadati</taxon>
        <taxon>Bacteroidota</taxon>
        <taxon>Sphingobacteriia</taxon>
        <taxon>Sphingobacteriales</taxon>
        <taxon>Sphingobacteriaceae</taxon>
        <taxon>Pedobacter</taxon>
    </lineage>
</organism>
<protein>
    <submittedName>
        <fullName evidence="3">GDSL-type esterase/lipase family protein</fullName>
    </submittedName>
</protein>
<proteinExistence type="predicted"/>
<dbReference type="PANTHER" id="PTHR30383">
    <property type="entry name" value="THIOESTERASE 1/PROTEASE 1/LYSOPHOSPHOLIPASE L1"/>
    <property type="match status" value="1"/>
</dbReference>
<dbReference type="SUPFAM" id="SSF52266">
    <property type="entry name" value="SGNH hydrolase"/>
    <property type="match status" value="1"/>
</dbReference>
<dbReference type="InterPro" id="IPR051532">
    <property type="entry name" value="Ester_Hydrolysis_Enzymes"/>
</dbReference>
<accession>A0ABT4LBK3</accession>
<dbReference type="Proteomes" id="UP001144347">
    <property type="component" value="Unassembled WGS sequence"/>
</dbReference>
<keyword evidence="4" id="KW-1185">Reference proteome</keyword>
<sequence length="222" mass="25438">MRKYFIALSLTYFVCISAIAQQKPAYWDDVQAIKHFDAMYKAPVNPVLFVGSSSIRKWDDLTQVFAKYNGLNRGIGGAVINDITFYLNDIVFPYNPKQIVLYVGENDLPDAKVTPDTVLNRTINLYKSIRAKLPNTPIVYISIKPSPSRDKFREKAIASNQLIQKFLAGEQNVVFVDIYKPMLTKTGQLRPELFLEDMLHMNPAGYAIWRKAIERKLIKNQE</sequence>
<feature type="domain" description="SGNH hydrolase-type esterase" evidence="2">
    <location>
        <begin position="56"/>
        <end position="208"/>
    </location>
</feature>
<evidence type="ECO:0000313" key="3">
    <source>
        <dbReference type="EMBL" id="MCZ4245308.1"/>
    </source>
</evidence>
<dbReference type="EMBL" id="JAPWGM010000005">
    <property type="protein sequence ID" value="MCZ4245308.1"/>
    <property type="molecule type" value="Genomic_DNA"/>
</dbReference>
<dbReference type="InterPro" id="IPR013830">
    <property type="entry name" value="SGNH_hydro"/>
</dbReference>
<evidence type="ECO:0000259" key="2">
    <source>
        <dbReference type="Pfam" id="PF13472"/>
    </source>
</evidence>